<keyword evidence="2" id="KW-0255">Endonuclease</keyword>
<evidence type="ECO:0000313" key="3">
    <source>
        <dbReference type="Proteomes" id="UP000256512"/>
    </source>
</evidence>
<dbReference type="InterPro" id="IPR007560">
    <property type="entry name" value="Restrct_endonuc_IV_Mrr"/>
</dbReference>
<dbReference type="InterPro" id="IPR011335">
    <property type="entry name" value="Restrct_endonuc-II-like"/>
</dbReference>
<dbReference type="Proteomes" id="UP000256512">
    <property type="component" value="Unassembled WGS sequence"/>
</dbReference>
<accession>A0A3D9BRW5</accession>
<dbReference type="Gene3D" id="3.40.1350.10">
    <property type="match status" value="1"/>
</dbReference>
<organism evidence="2 3">
    <name type="scientific">Chryseobacterium piscium</name>
    <dbReference type="NCBI Taxonomy" id="333702"/>
    <lineage>
        <taxon>Bacteria</taxon>
        <taxon>Pseudomonadati</taxon>
        <taxon>Bacteroidota</taxon>
        <taxon>Flavobacteriia</taxon>
        <taxon>Flavobacteriales</taxon>
        <taxon>Weeksellaceae</taxon>
        <taxon>Chryseobacterium group</taxon>
        <taxon>Chryseobacterium</taxon>
    </lineage>
</organism>
<name>A0A3D9BRW5_9FLAO</name>
<dbReference type="InterPro" id="IPR052906">
    <property type="entry name" value="Type_IV_Methyl-Rstrct_Enzyme"/>
</dbReference>
<sequence length="225" mass="25174">MTPKQFEELVCEHFCNKGYKAEATSYSNDYGVDVFASKGKEKVAVQAKMYGGGSRKINRQMVMELHGAKDYFDCSKAIIATDGVLLADAKEVADKLKIEILNIDSSVPLTTKKPTSNDKTFDSIWEKYIIPLQGKTLTRDNGETNEIVKVNWSEIERLTSNGNKGKIKVEIFKQAINKLLADGSITRDYINQNYVGRASSGVILILSQVPFFHLTDKPTGLIYYK</sequence>
<dbReference type="GO" id="GO:0015666">
    <property type="term" value="F:restriction endodeoxyribonuclease activity"/>
    <property type="evidence" value="ECO:0007669"/>
    <property type="project" value="TreeGrafter"/>
</dbReference>
<feature type="domain" description="Restriction endonuclease type IV Mrr" evidence="1">
    <location>
        <begin position="1"/>
        <end position="103"/>
    </location>
</feature>
<keyword evidence="2" id="KW-0540">Nuclease</keyword>
<dbReference type="EMBL" id="QNVS01000007">
    <property type="protein sequence ID" value="REC56274.1"/>
    <property type="molecule type" value="Genomic_DNA"/>
</dbReference>
<proteinExistence type="predicted"/>
<comment type="caution">
    <text evidence="2">The sequence shown here is derived from an EMBL/GenBank/DDBJ whole genome shotgun (WGS) entry which is preliminary data.</text>
</comment>
<dbReference type="PANTHER" id="PTHR30015:SF6">
    <property type="entry name" value="SLL1429 PROTEIN"/>
    <property type="match status" value="1"/>
</dbReference>
<dbReference type="RefSeq" id="WP_115949218.1">
    <property type="nucleotide sequence ID" value="NZ_QNVS01000007.1"/>
</dbReference>
<dbReference type="PANTHER" id="PTHR30015">
    <property type="entry name" value="MRR RESTRICTION SYSTEM PROTEIN"/>
    <property type="match status" value="1"/>
</dbReference>
<keyword evidence="2" id="KW-0378">Hydrolase</keyword>
<protein>
    <submittedName>
        <fullName evidence="2">Restriction endonuclease</fullName>
    </submittedName>
</protein>
<reference evidence="2 3" key="1">
    <citation type="journal article" date="2006" name="Int. J. Syst. Evol. Microbiol.">
        <title>Chryseobacterium piscium sp. nov., isolated from fish of the South Atlantic Ocean off South Africa.</title>
        <authorList>
            <person name="de Beer H."/>
            <person name="Hugo C.J."/>
            <person name="Jooste P.J."/>
            <person name="Vancanneyt M."/>
            <person name="Coenye T."/>
            <person name="Vandamme P."/>
        </authorList>
    </citation>
    <scope>NUCLEOTIDE SEQUENCE [LARGE SCALE GENOMIC DNA]</scope>
    <source>
        <strain evidence="2 3">CCUG 51923</strain>
    </source>
</reference>
<dbReference type="InterPro" id="IPR011856">
    <property type="entry name" value="tRNA_endonuc-like_dom_sf"/>
</dbReference>
<evidence type="ECO:0000259" key="1">
    <source>
        <dbReference type="Pfam" id="PF04471"/>
    </source>
</evidence>
<gene>
    <name evidence="2" type="ORF">DRF62_04200</name>
</gene>
<evidence type="ECO:0000313" key="2">
    <source>
        <dbReference type="EMBL" id="REC56274.1"/>
    </source>
</evidence>
<dbReference type="GO" id="GO:0009307">
    <property type="term" value="P:DNA restriction-modification system"/>
    <property type="evidence" value="ECO:0007669"/>
    <property type="project" value="InterPro"/>
</dbReference>
<keyword evidence="3" id="KW-1185">Reference proteome</keyword>
<dbReference type="Pfam" id="PF04471">
    <property type="entry name" value="Mrr_cat"/>
    <property type="match status" value="1"/>
</dbReference>
<dbReference type="AlphaFoldDB" id="A0A3D9BRW5"/>
<dbReference type="GO" id="GO:0003677">
    <property type="term" value="F:DNA binding"/>
    <property type="evidence" value="ECO:0007669"/>
    <property type="project" value="InterPro"/>
</dbReference>
<dbReference type="SUPFAM" id="SSF52980">
    <property type="entry name" value="Restriction endonuclease-like"/>
    <property type="match status" value="1"/>
</dbReference>